<dbReference type="Gene3D" id="3.90.550.10">
    <property type="entry name" value="Spore Coat Polysaccharide Biosynthesis Protein SpsA, Chain A"/>
    <property type="match status" value="1"/>
</dbReference>
<dbReference type="EC" id="2.4.1.-" evidence="2"/>
<dbReference type="InterPro" id="IPR029044">
    <property type="entry name" value="Nucleotide-diphossugar_trans"/>
</dbReference>
<evidence type="ECO:0000313" key="4">
    <source>
        <dbReference type="Proteomes" id="UP000001169"/>
    </source>
</evidence>
<dbReference type="AlphaFoldDB" id="Q5V3B9"/>
<sequence length="255" mass="29270">MKISIITAVYNDPRVERCLDSVASQQGNFEVEHIVVDSESTDDTVDVIEQYENHIDCLISEPDDGMYDAINKGIEAATGDVIGLLNADDYYQDQRVLHDVASQLAETGADACYGDLVYVDADDDVVRYWKSDEYSRYKLYYGWMPPHPTFFVRHEIYERHGGFDLSYEISADYELMIRLLLNTDISVTYLDRVLVRMELGGMSNQSIENMLTVIEDMYRGWKKHNRLGRFVAPFLHPVEKVPQFIRSPPGEKEGT</sequence>
<keyword evidence="4" id="KW-1185">Reference proteome</keyword>
<dbReference type="Pfam" id="PF00535">
    <property type="entry name" value="Glycos_transf_2"/>
    <property type="match status" value="1"/>
</dbReference>
<name>Q5V3B9_HALMA</name>
<dbReference type="CAZy" id="GT2">
    <property type="family name" value="Glycosyltransferase Family 2"/>
</dbReference>
<keyword evidence="2" id="KW-0328">Glycosyltransferase</keyword>
<evidence type="ECO:0000259" key="1">
    <source>
        <dbReference type="Pfam" id="PF00535"/>
    </source>
</evidence>
<dbReference type="Proteomes" id="UP000001169">
    <property type="component" value="Chromosome I"/>
</dbReference>
<dbReference type="EMBL" id="CP039138">
    <property type="protein sequence ID" value="QCP90752.1"/>
    <property type="molecule type" value="Genomic_DNA"/>
</dbReference>
<dbReference type="RefSeq" id="WP_011223382.1">
    <property type="nucleotide sequence ID" value="NC_006396.1"/>
</dbReference>
<dbReference type="PANTHER" id="PTHR22916:SF3">
    <property type="entry name" value="UDP-GLCNAC:BETAGAL BETA-1,3-N-ACETYLGLUCOSAMINYLTRANSFERASE-LIKE PROTEIN 1"/>
    <property type="match status" value="1"/>
</dbReference>
<dbReference type="SUPFAM" id="SSF53448">
    <property type="entry name" value="Nucleotide-diphospho-sugar transferases"/>
    <property type="match status" value="1"/>
</dbReference>
<accession>Q5V3B9</accession>
<dbReference type="HOGENOM" id="CLU_025996_21_1_2"/>
<reference evidence="2 4" key="1">
    <citation type="journal article" date="2004" name="Genome Res.">
        <title>Genome sequence of Haloarcula marismortui: a halophilic archaeon from the Dead Sea.</title>
        <authorList>
            <person name="Baliga N.S."/>
            <person name="Bonneau R."/>
            <person name="Facciotti M.T."/>
            <person name="Pan M."/>
            <person name="Glusman G."/>
            <person name="Deutsch E.W."/>
            <person name="Shannon P."/>
            <person name="Chiu Y."/>
            <person name="Weng R.S."/>
            <person name="Gan R.R."/>
            <person name="Hung P."/>
            <person name="Date S.V."/>
            <person name="Marcotte E."/>
            <person name="Hood L."/>
            <person name="Ng W.V."/>
        </authorList>
    </citation>
    <scope>NUCLEOTIDE SEQUENCE [LARGE SCALE GENOMIC DNA]</scope>
    <source>
        <strain evidence="2">ATCC 43049</strain>
        <strain evidence="4">ATCC 43049 / DSM 3752 / JCM 8966 / VKM B-1809</strain>
    </source>
</reference>
<protein>
    <submittedName>
        <fullName evidence="2">Glycosyltransferase</fullName>
        <ecNumber evidence="2">2.4.1.-</ecNumber>
    </submittedName>
</protein>
<evidence type="ECO:0000313" key="3">
    <source>
        <dbReference type="EMBL" id="QCP90752.1"/>
    </source>
</evidence>
<dbReference type="KEGG" id="hma:rrnAC1018"/>
<feature type="domain" description="Glycosyltransferase 2-like" evidence="1">
    <location>
        <begin position="4"/>
        <end position="134"/>
    </location>
</feature>
<dbReference type="STRING" id="272569.rrnAC1018"/>
<organism evidence="2 4">
    <name type="scientific">Haloarcula marismortui (strain ATCC 43049 / DSM 3752 / JCM 8966 / VKM B-1809)</name>
    <name type="common">Halobacterium marismortui</name>
    <dbReference type="NCBI Taxonomy" id="272569"/>
    <lineage>
        <taxon>Archaea</taxon>
        <taxon>Methanobacteriati</taxon>
        <taxon>Methanobacteriota</taxon>
        <taxon>Stenosarchaea group</taxon>
        <taxon>Halobacteria</taxon>
        <taxon>Halobacteriales</taxon>
        <taxon>Haloarculaceae</taxon>
        <taxon>Haloarcula</taxon>
    </lineage>
</organism>
<dbReference type="eggNOG" id="arCOG01381">
    <property type="taxonomic scope" value="Archaea"/>
</dbReference>
<dbReference type="GeneID" id="40152027"/>
<keyword evidence="2" id="KW-0808">Transferase</keyword>
<dbReference type="PANTHER" id="PTHR22916">
    <property type="entry name" value="GLYCOSYLTRANSFERASE"/>
    <property type="match status" value="1"/>
</dbReference>
<gene>
    <name evidence="2" type="ordered locus">rrnAC1018</name>
    <name evidence="3" type="ORF">E6P14_07690</name>
</gene>
<dbReference type="Proteomes" id="UP000298722">
    <property type="component" value="Chromosome"/>
</dbReference>
<dbReference type="GO" id="GO:0016758">
    <property type="term" value="F:hexosyltransferase activity"/>
    <property type="evidence" value="ECO:0007669"/>
    <property type="project" value="UniProtKB-ARBA"/>
</dbReference>
<evidence type="ECO:0000313" key="2">
    <source>
        <dbReference type="EMBL" id="AAV45983.1"/>
    </source>
</evidence>
<dbReference type="CDD" id="cd06433">
    <property type="entry name" value="GT_2_WfgS_like"/>
    <property type="match status" value="1"/>
</dbReference>
<dbReference type="EnsemblBacteria" id="AAV45983">
    <property type="protein sequence ID" value="AAV45983"/>
    <property type="gene ID" value="rrnAC1018"/>
</dbReference>
<reference evidence="3 5" key="2">
    <citation type="submission" date="2019-04" db="EMBL/GenBank/DDBJ databases">
        <title>Methylomes of two halophilic Archaea, Haloarcula marismortui and Haloferax mediterranei.</title>
        <authorList>
            <person name="DasSarma S."/>
            <person name="DasSarma P."/>
            <person name="DasSarma S."/>
            <person name="Fomenkov A."/>
            <person name="Vincze T."/>
            <person name="Anton B.P."/>
            <person name="Roberts R.J."/>
        </authorList>
    </citation>
    <scope>NUCLEOTIDE SEQUENCE [LARGE SCALE GENOMIC DNA]</scope>
    <source>
        <strain evidence="3 5">ATCC 43049</strain>
    </source>
</reference>
<dbReference type="InterPro" id="IPR001173">
    <property type="entry name" value="Glyco_trans_2-like"/>
</dbReference>
<dbReference type="EMBL" id="AY596297">
    <property type="protein sequence ID" value="AAV45983.1"/>
    <property type="molecule type" value="Genomic_DNA"/>
</dbReference>
<proteinExistence type="predicted"/>
<dbReference type="PaxDb" id="272569-rrnAC1018"/>
<evidence type="ECO:0000313" key="5">
    <source>
        <dbReference type="Proteomes" id="UP000298722"/>
    </source>
</evidence>
<dbReference type="PATRIC" id="fig|272569.17.peg.1746"/>